<sequence>MEMEARRRFKTISEASCESLRQAMRRAKDQGDPGFALREDKCRGCGARVQFWLHQGNLKGKFLVSWGEISCPDMTRLTS</sequence>
<reference evidence="1 2" key="1">
    <citation type="journal article" date="2016" name="Nat. Commun.">
        <title>Thousands of microbial genomes shed light on interconnected biogeochemical processes in an aquifer system.</title>
        <authorList>
            <person name="Anantharaman K."/>
            <person name="Brown C.T."/>
            <person name="Hug L.A."/>
            <person name="Sharon I."/>
            <person name="Castelle C.J."/>
            <person name="Probst A.J."/>
            <person name="Thomas B.C."/>
            <person name="Singh A."/>
            <person name="Wilkins M.J."/>
            <person name="Karaoz U."/>
            <person name="Brodie E.L."/>
            <person name="Williams K.H."/>
            <person name="Hubbard S.S."/>
            <person name="Banfield J.F."/>
        </authorList>
    </citation>
    <scope>NUCLEOTIDE SEQUENCE [LARGE SCALE GENOMIC DNA]</scope>
</reference>
<dbReference type="AlphaFoldDB" id="A0A1F4Z6R8"/>
<proteinExistence type="predicted"/>
<accession>A0A1F4Z6R8</accession>
<evidence type="ECO:0000313" key="2">
    <source>
        <dbReference type="Proteomes" id="UP000178993"/>
    </source>
</evidence>
<protein>
    <submittedName>
        <fullName evidence="1">Uncharacterized protein</fullName>
    </submittedName>
</protein>
<evidence type="ECO:0000313" key="1">
    <source>
        <dbReference type="EMBL" id="OGD01556.1"/>
    </source>
</evidence>
<gene>
    <name evidence="1" type="ORF">A3E17_01115</name>
</gene>
<organism evidence="1 2">
    <name type="scientific">Candidatus Amesbacteria bacterium RIFCSPHIGHO2_12_FULL_48_14</name>
    <dbReference type="NCBI Taxonomy" id="1797257"/>
    <lineage>
        <taxon>Bacteria</taxon>
        <taxon>Candidatus Amesiibacteriota</taxon>
    </lineage>
</organism>
<comment type="caution">
    <text evidence="1">The sequence shown here is derived from an EMBL/GenBank/DDBJ whole genome shotgun (WGS) entry which is preliminary data.</text>
</comment>
<dbReference type="Proteomes" id="UP000178993">
    <property type="component" value="Unassembled WGS sequence"/>
</dbReference>
<name>A0A1F4Z6R8_9BACT</name>
<dbReference type="EMBL" id="MEXL01000041">
    <property type="protein sequence ID" value="OGD01556.1"/>
    <property type="molecule type" value="Genomic_DNA"/>
</dbReference>